<gene>
    <name evidence="7" type="ORF">FPOA_09474</name>
</gene>
<feature type="compositionally biased region" description="Acidic residues" evidence="5">
    <location>
        <begin position="277"/>
        <end position="294"/>
    </location>
</feature>
<dbReference type="Gene3D" id="3.30.40.10">
    <property type="entry name" value="Zinc/RING finger domain, C3HC4 (zinc finger)"/>
    <property type="match status" value="1"/>
</dbReference>
<comment type="caution">
    <text evidence="7">The sequence shown here is derived from an EMBL/GenBank/DDBJ whole genome shotgun (WGS) entry which is preliminary data.</text>
</comment>
<dbReference type="Pfam" id="PF00097">
    <property type="entry name" value="zf-C3HC4"/>
    <property type="match status" value="1"/>
</dbReference>
<name>A0A1B8AB93_FUSPO</name>
<evidence type="ECO:0000313" key="8">
    <source>
        <dbReference type="Proteomes" id="UP000091967"/>
    </source>
</evidence>
<evidence type="ECO:0000313" key="7">
    <source>
        <dbReference type="EMBL" id="OBS17742.1"/>
    </source>
</evidence>
<dbReference type="PROSITE" id="PS50089">
    <property type="entry name" value="ZF_RING_2"/>
    <property type="match status" value="1"/>
</dbReference>
<evidence type="ECO:0000259" key="6">
    <source>
        <dbReference type="PROSITE" id="PS50089"/>
    </source>
</evidence>
<sequence length="463" mass="51323">MSSTQDFWPPIEEAININNDPLSTNSTSHVQCPICLEAIAVTSFPPVPEREADILGTDPTLGEILLCGHVLCQSCRVQSEEASNPWEARKCPMCRTSLQCIDCGKRSQVVPIPKEGPASSVPAILTGGSRCRDCKAVAGFDEEVQRGEWPEGLTDMEPGFVPLFYHLVTKMQQQDMIICKRSIINAFSTIVDEEFGQMVTKRSDRVHEMRAALEGESPWFEEEDSSEDEDDHLLSLAPAVPDYPWNQRPAERPNVENDLAGSGAATPVPRRVHWSDTLDEDPAESTTSLEEESEPPAPDAATQETIRGFLGSLAARPTPRAGLRELFGPRSQVWPHPLEIPNLRIVTFDTSPLRPEDIMRDLQETSNRARMHAANRNAAATTSVDDELADERNNDWQPFGFYPEVVDVHVDSNGNDDDEHRSIDDTSSEDDGSSRNYDDNSGSYNDGSLDLSSNEDEDVEMII</sequence>
<reference evidence="7 8" key="1">
    <citation type="submission" date="2016-06" db="EMBL/GenBank/DDBJ databases">
        <title>Living apart together: crosstalk between the core and supernumerary genomes in a fungal plant pathogen.</title>
        <authorList>
            <person name="Vanheule A."/>
            <person name="Audenaert K."/>
            <person name="Warris S."/>
            <person name="Van De Geest H."/>
            <person name="Schijlen E."/>
            <person name="Hofte M."/>
            <person name="De Saeger S."/>
            <person name="Haesaert G."/>
            <person name="Waalwijk C."/>
            <person name="Van Der Lee T."/>
        </authorList>
    </citation>
    <scope>NUCLEOTIDE SEQUENCE [LARGE SCALE GENOMIC DNA]</scope>
    <source>
        <strain evidence="7 8">2516</strain>
    </source>
</reference>
<evidence type="ECO:0000256" key="2">
    <source>
        <dbReference type="ARBA" id="ARBA00022771"/>
    </source>
</evidence>
<feature type="region of interest" description="Disordered" evidence="5">
    <location>
        <begin position="408"/>
        <end position="463"/>
    </location>
</feature>
<dbReference type="SMART" id="SM00184">
    <property type="entry name" value="RING"/>
    <property type="match status" value="1"/>
</dbReference>
<proteinExistence type="predicted"/>
<dbReference type="GO" id="GO:0008270">
    <property type="term" value="F:zinc ion binding"/>
    <property type="evidence" value="ECO:0007669"/>
    <property type="project" value="UniProtKB-KW"/>
</dbReference>
<evidence type="ECO:0000256" key="1">
    <source>
        <dbReference type="ARBA" id="ARBA00022723"/>
    </source>
</evidence>
<feature type="region of interest" description="Disordered" evidence="5">
    <location>
        <begin position="239"/>
        <end position="301"/>
    </location>
</feature>
<accession>A0A1B8AB93</accession>
<evidence type="ECO:0000256" key="5">
    <source>
        <dbReference type="SAM" id="MobiDB-lite"/>
    </source>
</evidence>
<dbReference type="SUPFAM" id="SSF57850">
    <property type="entry name" value="RING/U-box"/>
    <property type="match status" value="1"/>
</dbReference>
<organism evidence="7 8">
    <name type="scientific">Fusarium poae</name>
    <dbReference type="NCBI Taxonomy" id="36050"/>
    <lineage>
        <taxon>Eukaryota</taxon>
        <taxon>Fungi</taxon>
        <taxon>Dikarya</taxon>
        <taxon>Ascomycota</taxon>
        <taxon>Pezizomycotina</taxon>
        <taxon>Sordariomycetes</taxon>
        <taxon>Hypocreomycetidae</taxon>
        <taxon>Hypocreales</taxon>
        <taxon>Nectriaceae</taxon>
        <taxon>Fusarium</taxon>
    </lineage>
</organism>
<keyword evidence="3" id="KW-0862">Zinc</keyword>
<feature type="compositionally biased region" description="Acidic residues" evidence="5">
    <location>
        <begin position="453"/>
        <end position="463"/>
    </location>
</feature>
<keyword evidence="1" id="KW-0479">Metal-binding</keyword>
<evidence type="ECO:0000256" key="4">
    <source>
        <dbReference type="PROSITE-ProRule" id="PRU00175"/>
    </source>
</evidence>
<dbReference type="EMBL" id="LYXU01000004">
    <property type="protein sequence ID" value="OBS17742.1"/>
    <property type="molecule type" value="Genomic_DNA"/>
</dbReference>
<keyword evidence="8" id="KW-1185">Reference proteome</keyword>
<dbReference type="STRING" id="36050.A0A1B8AB93"/>
<dbReference type="InterPro" id="IPR001841">
    <property type="entry name" value="Znf_RING"/>
</dbReference>
<dbReference type="AlphaFoldDB" id="A0A1B8AB93"/>
<dbReference type="Proteomes" id="UP000091967">
    <property type="component" value="Unassembled WGS sequence"/>
</dbReference>
<evidence type="ECO:0000256" key="3">
    <source>
        <dbReference type="ARBA" id="ARBA00022833"/>
    </source>
</evidence>
<protein>
    <recommendedName>
        <fullName evidence="6">RING-type domain-containing protein</fullName>
    </recommendedName>
</protein>
<keyword evidence="2 4" id="KW-0863">Zinc-finger</keyword>
<dbReference type="InterPro" id="IPR018957">
    <property type="entry name" value="Znf_C3HC4_RING-type"/>
</dbReference>
<feature type="domain" description="RING-type" evidence="6">
    <location>
        <begin position="32"/>
        <end position="95"/>
    </location>
</feature>
<dbReference type="InterPro" id="IPR013083">
    <property type="entry name" value="Znf_RING/FYVE/PHD"/>
</dbReference>
<feature type="compositionally biased region" description="Polar residues" evidence="5">
    <location>
        <begin position="439"/>
        <end position="452"/>
    </location>
</feature>